<protein>
    <submittedName>
        <fullName evidence="1">Uncharacterized protein</fullName>
    </submittedName>
</protein>
<accession>A0A0A9BCJ1</accession>
<reference evidence="1" key="1">
    <citation type="submission" date="2014-09" db="EMBL/GenBank/DDBJ databases">
        <authorList>
            <person name="Magalhaes I.L.F."/>
            <person name="Oliveira U."/>
            <person name="Santos F.R."/>
            <person name="Vidigal T.H.D.A."/>
            <person name="Brescovit A.D."/>
            <person name="Santos A.J."/>
        </authorList>
    </citation>
    <scope>NUCLEOTIDE SEQUENCE</scope>
    <source>
        <tissue evidence="1">Shoot tissue taken approximately 20 cm above the soil surface</tissue>
    </source>
</reference>
<dbReference type="AlphaFoldDB" id="A0A0A9BCJ1"/>
<reference evidence="1" key="2">
    <citation type="journal article" date="2015" name="Data Brief">
        <title>Shoot transcriptome of the giant reed, Arundo donax.</title>
        <authorList>
            <person name="Barrero R.A."/>
            <person name="Guerrero F.D."/>
            <person name="Moolhuijzen P."/>
            <person name="Goolsby J.A."/>
            <person name="Tidwell J."/>
            <person name="Bellgard S.E."/>
            <person name="Bellgard M.I."/>
        </authorList>
    </citation>
    <scope>NUCLEOTIDE SEQUENCE</scope>
    <source>
        <tissue evidence="1">Shoot tissue taken approximately 20 cm above the soil surface</tissue>
    </source>
</reference>
<sequence length="21" mass="2390">MQDNCPEACQCSFFLSDSRAH</sequence>
<organism evidence="1">
    <name type="scientific">Arundo donax</name>
    <name type="common">Giant reed</name>
    <name type="synonym">Donax arundinaceus</name>
    <dbReference type="NCBI Taxonomy" id="35708"/>
    <lineage>
        <taxon>Eukaryota</taxon>
        <taxon>Viridiplantae</taxon>
        <taxon>Streptophyta</taxon>
        <taxon>Embryophyta</taxon>
        <taxon>Tracheophyta</taxon>
        <taxon>Spermatophyta</taxon>
        <taxon>Magnoliopsida</taxon>
        <taxon>Liliopsida</taxon>
        <taxon>Poales</taxon>
        <taxon>Poaceae</taxon>
        <taxon>PACMAD clade</taxon>
        <taxon>Arundinoideae</taxon>
        <taxon>Arundineae</taxon>
        <taxon>Arundo</taxon>
    </lineage>
</organism>
<name>A0A0A9BCJ1_ARUDO</name>
<proteinExistence type="predicted"/>
<dbReference type="EMBL" id="GBRH01238940">
    <property type="protein sequence ID" value="JAD58955.1"/>
    <property type="molecule type" value="Transcribed_RNA"/>
</dbReference>
<evidence type="ECO:0000313" key="1">
    <source>
        <dbReference type="EMBL" id="JAD58955.1"/>
    </source>
</evidence>